<feature type="binding site" evidence="3">
    <location>
        <position position="193"/>
    </location>
    <ligand>
        <name>a divalent metal cation</name>
        <dbReference type="ChEBI" id="CHEBI:60240"/>
        <label>2</label>
    </ligand>
</feature>
<dbReference type="Gene3D" id="3.20.20.140">
    <property type="entry name" value="Metal-dependent hydrolases"/>
    <property type="match status" value="1"/>
</dbReference>
<feature type="binding site" evidence="3">
    <location>
        <position position="222"/>
    </location>
    <ligand>
        <name>a divalent metal cation</name>
        <dbReference type="ChEBI" id="CHEBI:60240"/>
        <label>2</label>
    </ligand>
</feature>
<name>A0A4R6A3X4_9RHOB</name>
<keyword evidence="2" id="KW-0378">Hydrolase</keyword>
<comment type="caution">
    <text evidence="5">The sequence shown here is derived from an EMBL/GenBank/DDBJ whole genome shotgun (WGS) entry which is preliminary data.</text>
</comment>
<feature type="binding site" evidence="3">
    <location>
        <position position="18"/>
    </location>
    <ligand>
        <name>a divalent metal cation</name>
        <dbReference type="ChEBI" id="CHEBI:60240"/>
        <label>1</label>
    </ligand>
</feature>
<feature type="binding site" evidence="3">
    <location>
        <position position="20"/>
    </location>
    <ligand>
        <name>a divalent metal cation</name>
        <dbReference type="ChEBI" id="CHEBI:60240"/>
        <label>1</label>
    </ligand>
</feature>
<dbReference type="GO" id="GO:0016787">
    <property type="term" value="F:hydrolase activity"/>
    <property type="evidence" value="ECO:0007669"/>
    <property type="project" value="UniProtKB-KW"/>
</dbReference>
<dbReference type="SUPFAM" id="SSF51556">
    <property type="entry name" value="Metallo-dependent hydrolases"/>
    <property type="match status" value="1"/>
</dbReference>
<evidence type="ECO:0000256" key="1">
    <source>
        <dbReference type="ARBA" id="ARBA00022723"/>
    </source>
</evidence>
<evidence type="ECO:0000313" key="6">
    <source>
        <dbReference type="Proteomes" id="UP000295701"/>
    </source>
</evidence>
<dbReference type="Pfam" id="PF02126">
    <property type="entry name" value="PTE"/>
    <property type="match status" value="1"/>
</dbReference>
<comment type="similarity">
    <text evidence="4">Belongs to the metallo-dependent hydrolases superfamily. Phosphotriesterase family.</text>
</comment>
<organism evidence="5 6">
    <name type="scientific">Palleronia sediminis</name>
    <dbReference type="NCBI Taxonomy" id="2547833"/>
    <lineage>
        <taxon>Bacteria</taxon>
        <taxon>Pseudomonadati</taxon>
        <taxon>Pseudomonadota</taxon>
        <taxon>Alphaproteobacteria</taxon>
        <taxon>Rhodobacterales</taxon>
        <taxon>Roseobacteraceae</taxon>
        <taxon>Palleronia</taxon>
    </lineage>
</organism>
<dbReference type="OrthoDB" id="9795018at2"/>
<accession>A0A4R6A3X4</accession>
<keyword evidence="1 3" id="KW-0479">Metal-binding</keyword>
<feature type="binding site" evidence="3">
    <location>
        <position position="288"/>
    </location>
    <ligand>
        <name>a divalent metal cation</name>
        <dbReference type="ChEBI" id="CHEBI:60240"/>
        <label>1</label>
    </ligand>
</feature>
<feature type="binding site" evidence="3">
    <location>
        <position position="161"/>
    </location>
    <ligand>
        <name>a divalent metal cation</name>
        <dbReference type="ChEBI" id="CHEBI:60240"/>
        <label>1</label>
    </ligand>
</feature>
<comment type="caution">
    <text evidence="4">Lacks conserved residue(s) required for the propagation of feature annotation.</text>
</comment>
<dbReference type="GO" id="GO:0008270">
    <property type="term" value="F:zinc ion binding"/>
    <property type="evidence" value="ECO:0007669"/>
    <property type="project" value="InterPro"/>
</dbReference>
<evidence type="ECO:0000256" key="3">
    <source>
        <dbReference type="PIRSR" id="PIRSR601559-52"/>
    </source>
</evidence>
<feature type="binding site" evidence="3">
    <location>
        <position position="161"/>
    </location>
    <ligand>
        <name>a divalent metal cation</name>
        <dbReference type="ChEBI" id="CHEBI:60240"/>
        <label>2</label>
    </ligand>
</feature>
<dbReference type="AlphaFoldDB" id="A0A4R6A3X4"/>
<dbReference type="InterPro" id="IPR032466">
    <property type="entry name" value="Metal_Hydrolase"/>
</dbReference>
<dbReference type="PANTHER" id="PTHR10819">
    <property type="entry name" value="PHOSPHOTRIESTERASE-RELATED"/>
    <property type="match status" value="1"/>
</dbReference>
<dbReference type="EMBL" id="SNAA01000012">
    <property type="protein sequence ID" value="TDL78351.1"/>
    <property type="molecule type" value="Genomic_DNA"/>
</dbReference>
<protein>
    <submittedName>
        <fullName evidence="5">Phosphotriesterase</fullName>
    </submittedName>
</protein>
<dbReference type="PROSITE" id="PS51347">
    <property type="entry name" value="PHOSPHOTRIESTERASE_2"/>
    <property type="match status" value="1"/>
</dbReference>
<dbReference type="PANTHER" id="PTHR10819:SF3">
    <property type="entry name" value="PHOSPHOTRIESTERASE-RELATED PROTEIN"/>
    <property type="match status" value="1"/>
</dbReference>
<dbReference type="InterPro" id="IPR001559">
    <property type="entry name" value="Phosphotriesterase"/>
</dbReference>
<evidence type="ECO:0000256" key="4">
    <source>
        <dbReference type="PROSITE-ProRule" id="PRU00679"/>
    </source>
</evidence>
<reference evidence="5 6" key="1">
    <citation type="submission" date="2019-03" db="EMBL/GenBank/DDBJ databases">
        <title>Primorskyibacter sp. SS33 isolated from sediments.</title>
        <authorList>
            <person name="Xunke S."/>
        </authorList>
    </citation>
    <scope>NUCLEOTIDE SEQUENCE [LARGE SCALE GENOMIC DNA]</scope>
    <source>
        <strain evidence="5 6">SS33</strain>
    </source>
</reference>
<comment type="cofactor">
    <cofactor evidence="3">
        <name>a divalent metal cation</name>
        <dbReference type="ChEBI" id="CHEBI:60240"/>
    </cofactor>
    <text evidence="3">Binds 2 divalent metal cations per subunit.</text>
</comment>
<evidence type="ECO:0000256" key="2">
    <source>
        <dbReference type="ARBA" id="ARBA00022801"/>
    </source>
</evidence>
<proteinExistence type="inferred from homology"/>
<evidence type="ECO:0000313" key="5">
    <source>
        <dbReference type="EMBL" id="TDL78351.1"/>
    </source>
</evidence>
<keyword evidence="6" id="KW-1185">Reference proteome</keyword>
<sequence>MTVRGPVPLDDLGQVLMHEHILNDCRCWWRGHEPGFTSPIRDVPVSPDMLWMLRQDPFANLDNCALSDEAAAVAELGLFAAEGGRTVVDPTCRGIGRNPEALRRIAEQTGLHIVMGAGYYLEASHPAPLAGMDEDAIAAEIETEAHEGVDGTGIRIGLIGEIGVSADFTPAERKVLRGAARAARRTGLPLMVHLPGWERLAHEVLDTIEAEGQPADRVILCHMNPSFDDPLYQRTLARRGAFLEYDMMGMDFWYADQQVQCPSDAQTCAAIAALVADGFGDRILLSQDVFIKMMLTRHGGNGYAHVSRHVLPRLARLGLGPADLRMLMQDNPRRALSRRVVG</sequence>
<gene>
    <name evidence="5" type="ORF">E2L08_11275</name>
</gene>
<dbReference type="Proteomes" id="UP000295701">
    <property type="component" value="Unassembled WGS sequence"/>
</dbReference>